<dbReference type="InterPro" id="IPR052724">
    <property type="entry name" value="GT117_domain-containing"/>
</dbReference>
<proteinExistence type="predicted"/>
<feature type="transmembrane region" description="Helical" evidence="1">
    <location>
        <begin position="334"/>
        <end position="354"/>
    </location>
</feature>
<protein>
    <submittedName>
        <fullName evidence="2">Membrane protein</fullName>
    </submittedName>
</protein>
<feature type="transmembrane region" description="Helical" evidence="1">
    <location>
        <begin position="220"/>
        <end position="237"/>
    </location>
</feature>
<sequence length="629" mass="73533">MDSKKLFLFITLSLIVSVYIFSLPPVLSTGDGGELITASYGLGTPHPSGYPLYVQLGKLFSFLPIGNIGNRVELISVFFSIFTLFLVYFIVFKLSEQNREAYFAAITSVIILAFSYSFFGQSIVAKFYTLNSFLVMLLFLCGVNTALNGYDRKIQFLASFILGITLSAHHTGFMMIVPLFVLSLFYFRNFFKNLPLSFLFFLLGFSINLYLYIRGIKETLFNMIAVTDWSSFLTVFLRKSYGSGSSIDLTTSGFINFYGYFYAFKNYFYLIEKNFTLFSIPFFVLGLIWLFKKSKKLFWFILTSFFIYSIFLAKLTFSLQNLDIHDIYVIGHQYFLPSFAIYCIVIGSGIYFIYSMFERLNLHLIKKIVPIIAILFPLLMIFDRLTDQYQHKNYVPYSYTKEIFSSLPVASIYMTYGDNHAFQAWYLKLVGRYREDICHIALDDYKTMLWALQGCKPYKFYSELFPEFFGGDLIDLTRKKRYYSIIALSEKHPIYRVVDSYPYFYTFIYMGKSFDKRDFDEFFRERMKKIEPFVNYEDCLSHGTDDVFTLLLCNFSTMGYVNMAKAYETSSGNEITFEQKISYGDFTAPFNIKAKISSENEKYLYIYNAIKKYNKMNKFYLSGKENEKN</sequence>
<comment type="caution">
    <text evidence="2">The sequence shown here is derived from an EMBL/GenBank/DDBJ whole genome shotgun (WGS) entry which is preliminary data.</text>
</comment>
<feature type="transmembrane region" description="Helical" evidence="1">
    <location>
        <begin position="297"/>
        <end position="313"/>
    </location>
</feature>
<feature type="transmembrane region" description="Helical" evidence="1">
    <location>
        <begin position="125"/>
        <end position="147"/>
    </location>
</feature>
<feature type="transmembrane region" description="Helical" evidence="1">
    <location>
        <begin position="159"/>
        <end position="187"/>
    </location>
</feature>
<evidence type="ECO:0000313" key="2">
    <source>
        <dbReference type="EMBL" id="GLI54220.1"/>
    </source>
</evidence>
<keyword evidence="3" id="KW-1185">Reference proteome</keyword>
<dbReference type="EMBL" id="BSDX01000001">
    <property type="protein sequence ID" value="GLI54220.1"/>
    <property type="molecule type" value="Genomic_DNA"/>
</dbReference>
<dbReference type="Proteomes" id="UP001144297">
    <property type="component" value="Unassembled WGS sequence"/>
</dbReference>
<reference evidence="2" key="1">
    <citation type="submission" date="2022-12" db="EMBL/GenBank/DDBJ databases">
        <title>Reference genome sequencing for broad-spectrum identification of bacterial and archaeal isolates by mass spectrometry.</title>
        <authorList>
            <person name="Sekiguchi Y."/>
            <person name="Tourlousse D.M."/>
        </authorList>
    </citation>
    <scope>NUCLEOTIDE SEQUENCE</scope>
    <source>
        <strain evidence="2">TSL-P1</strain>
    </source>
</reference>
<dbReference type="PANTHER" id="PTHR16214:SF3">
    <property type="entry name" value="TRANSMEMBRANE PROTEIN 260"/>
    <property type="match status" value="1"/>
</dbReference>
<keyword evidence="1" id="KW-0472">Membrane</keyword>
<feature type="transmembrane region" description="Helical" evidence="1">
    <location>
        <begin position="74"/>
        <end position="94"/>
    </location>
</feature>
<dbReference type="InterPro" id="IPR021280">
    <property type="entry name" value="TMEM260-like"/>
</dbReference>
<evidence type="ECO:0000256" key="1">
    <source>
        <dbReference type="SAM" id="Phobius"/>
    </source>
</evidence>
<feature type="transmembrane region" description="Helical" evidence="1">
    <location>
        <begin position="193"/>
        <end position="213"/>
    </location>
</feature>
<evidence type="ECO:0000313" key="3">
    <source>
        <dbReference type="Proteomes" id="UP001144297"/>
    </source>
</evidence>
<feature type="transmembrane region" description="Helical" evidence="1">
    <location>
        <begin position="360"/>
        <end position="382"/>
    </location>
</feature>
<gene>
    <name evidence="2" type="ORF">TISLANDTSLP1_19130</name>
</gene>
<keyword evidence="1" id="KW-0812">Transmembrane</keyword>
<dbReference type="AlphaFoldDB" id="A0A9W6GHF2"/>
<dbReference type="Pfam" id="PF11028">
    <property type="entry name" value="TMEM260-like"/>
    <property type="match status" value="1"/>
</dbReference>
<feature type="transmembrane region" description="Helical" evidence="1">
    <location>
        <begin position="275"/>
        <end position="291"/>
    </location>
</feature>
<keyword evidence="1" id="KW-1133">Transmembrane helix</keyword>
<name>A0A9W6GHF2_9BACT</name>
<organism evidence="2 3">
    <name type="scientific">Thermodesulfovibrio yellowstonii</name>
    <dbReference type="NCBI Taxonomy" id="28262"/>
    <lineage>
        <taxon>Bacteria</taxon>
        <taxon>Pseudomonadati</taxon>
        <taxon>Nitrospirota</taxon>
        <taxon>Thermodesulfovibrionia</taxon>
        <taxon>Thermodesulfovibrionales</taxon>
        <taxon>Thermodesulfovibrionaceae</taxon>
        <taxon>Thermodesulfovibrio</taxon>
    </lineage>
</organism>
<dbReference type="PANTHER" id="PTHR16214">
    <property type="entry name" value="TRANSMEMBRANE PROTEIN 260"/>
    <property type="match status" value="1"/>
</dbReference>
<accession>A0A9W6GHF2</accession>
<feature type="transmembrane region" description="Helical" evidence="1">
    <location>
        <begin position="101"/>
        <end position="119"/>
    </location>
</feature>